<dbReference type="RefSeq" id="WP_311676752.1">
    <property type="nucleotide sequence ID" value="NZ_JAVRER010000007.1"/>
</dbReference>
<dbReference type="InterPro" id="IPR042070">
    <property type="entry name" value="PucR_C-HTH_sf"/>
</dbReference>
<dbReference type="Pfam" id="PF13556">
    <property type="entry name" value="HTH_30"/>
    <property type="match status" value="1"/>
</dbReference>
<dbReference type="InterPro" id="IPR041522">
    <property type="entry name" value="CdaR_GGDEF"/>
</dbReference>
<dbReference type="EMBL" id="JAVRER010000007">
    <property type="protein sequence ID" value="MDT0415108.1"/>
    <property type="molecule type" value="Genomic_DNA"/>
</dbReference>
<dbReference type="InterPro" id="IPR012914">
    <property type="entry name" value="PucR_dom"/>
</dbReference>
<organism evidence="5 6">
    <name type="scientific">Streptomyces evansiae</name>
    <dbReference type="NCBI Taxonomy" id="3075535"/>
    <lineage>
        <taxon>Bacteria</taxon>
        <taxon>Bacillati</taxon>
        <taxon>Actinomycetota</taxon>
        <taxon>Actinomycetes</taxon>
        <taxon>Kitasatosporales</taxon>
        <taxon>Streptomycetaceae</taxon>
        <taxon>Streptomyces</taxon>
    </lineage>
</organism>
<feature type="domain" description="CdaR GGDEF-like" evidence="4">
    <location>
        <begin position="261"/>
        <end position="373"/>
    </location>
</feature>
<protein>
    <submittedName>
        <fullName evidence="5">Helix-turn-helix domain-containing protein</fullName>
    </submittedName>
</protein>
<dbReference type="InterPro" id="IPR051448">
    <property type="entry name" value="CdaR-like_regulators"/>
</dbReference>
<dbReference type="InterPro" id="IPR025736">
    <property type="entry name" value="PucR_C-HTH_dom"/>
</dbReference>
<feature type="domain" description="Purine catabolism PurC-like" evidence="2">
    <location>
        <begin position="10"/>
        <end position="126"/>
    </location>
</feature>
<evidence type="ECO:0000313" key="6">
    <source>
        <dbReference type="Proteomes" id="UP001183607"/>
    </source>
</evidence>
<dbReference type="Gene3D" id="1.10.10.2840">
    <property type="entry name" value="PucR C-terminal helix-turn-helix domain"/>
    <property type="match status" value="1"/>
</dbReference>
<comment type="caution">
    <text evidence="5">The sequence shown here is derived from an EMBL/GenBank/DDBJ whole genome shotgun (WGS) entry which is preliminary data.</text>
</comment>
<dbReference type="AlphaFoldDB" id="A0ABD5E376"/>
<dbReference type="Pfam" id="PF07905">
    <property type="entry name" value="PucR"/>
    <property type="match status" value="1"/>
</dbReference>
<gene>
    <name evidence="5" type="ORF">RM574_06345</name>
</gene>
<proteinExistence type="inferred from homology"/>
<dbReference type="PANTHER" id="PTHR33744">
    <property type="entry name" value="CARBOHYDRATE DIACID REGULATOR"/>
    <property type="match status" value="1"/>
</dbReference>
<reference evidence="6" key="1">
    <citation type="submission" date="2023-07" db="EMBL/GenBank/DDBJ databases">
        <title>30 novel species of actinomycetes from the DSMZ collection.</title>
        <authorList>
            <person name="Nouioui I."/>
        </authorList>
    </citation>
    <scope>NUCLEOTIDE SEQUENCE [LARGE SCALE GENOMIC DNA]</scope>
    <source>
        <strain evidence="6">DSM 41982</strain>
    </source>
</reference>
<evidence type="ECO:0000313" key="5">
    <source>
        <dbReference type="EMBL" id="MDT0415108.1"/>
    </source>
</evidence>
<evidence type="ECO:0000259" key="4">
    <source>
        <dbReference type="Pfam" id="PF17853"/>
    </source>
</evidence>
<evidence type="ECO:0000259" key="2">
    <source>
        <dbReference type="Pfam" id="PF07905"/>
    </source>
</evidence>
<evidence type="ECO:0000256" key="1">
    <source>
        <dbReference type="ARBA" id="ARBA00006754"/>
    </source>
</evidence>
<feature type="domain" description="PucR C-terminal helix-turn-helix" evidence="3">
    <location>
        <begin position="422"/>
        <end position="480"/>
    </location>
</feature>
<evidence type="ECO:0000259" key="3">
    <source>
        <dbReference type="Pfam" id="PF13556"/>
    </source>
</evidence>
<comment type="similarity">
    <text evidence="1">Belongs to the CdaR family.</text>
</comment>
<dbReference type="PANTHER" id="PTHR33744:SF17">
    <property type="entry name" value="CONSERVED PROTEIN"/>
    <property type="match status" value="1"/>
</dbReference>
<dbReference type="Pfam" id="PF17853">
    <property type="entry name" value="GGDEF_2"/>
    <property type="match status" value="1"/>
</dbReference>
<dbReference type="Proteomes" id="UP001183607">
    <property type="component" value="Unassembled WGS sequence"/>
</dbReference>
<accession>A0ABD5E376</accession>
<sequence>MNDVSVQLTDLLADPALRLRPLTSHCHEGPRPIRWVASTELPDPLPFLRAGELMLTTAMLERSRSEWDDLLHRLAALPVAGLGFGTGLVHREVPGYVVERAEHAGLALFGSPVEVPFVQISRWVADRVFAERYAQVRRTADVQDALLRELLSGRGLPGLLRRLHGHLDAGAVSVTAPDGRLLARHPAAPEAPAPGTPGTPITVDGVPVARLATERATARQDLLSFAASVLGLEVARQQAVLTGRRELLGQVVEDVVHRTVPDAEARRRLAAHGIDPAVPHAVVLARVPAGPARLRALPWTLGPLLDRGGDVLPTALVEDSVAVFVPEGVDAGATAHTVLERLRAAGPGVRVGVGARRPGVAGLRLGWFEARQAGSTGAGVRTAAPLSLTGLLLGNLDLPLRELGDTVLAPLLRYDAEHGGELLRTLRTYLAHDARPAPAAEALTLHRNSLRHRLRRIEELTGRSLDRLDDRMELWLALHAREAGGDATG</sequence>
<name>A0ABD5E376_9ACTN</name>